<protein>
    <submittedName>
        <fullName evidence="1">Uncharacterized protein</fullName>
    </submittedName>
</protein>
<gene>
    <name evidence="1" type="ORF">WUBG_14875</name>
</gene>
<dbReference type="EMBL" id="ADBV01012668">
    <property type="protein sequence ID" value="EJW74211.1"/>
    <property type="molecule type" value="Genomic_DNA"/>
</dbReference>
<evidence type="ECO:0000313" key="2">
    <source>
        <dbReference type="Proteomes" id="UP000004810"/>
    </source>
</evidence>
<name>J9DWQ6_WUCBA</name>
<reference evidence="2" key="1">
    <citation type="submission" date="2012-08" db="EMBL/GenBank/DDBJ databases">
        <title>The Genome Sequence of Wuchereria bancrofti.</title>
        <authorList>
            <person name="Nutman T.B."/>
            <person name="Fink D.L."/>
            <person name="Russ C."/>
            <person name="Young S."/>
            <person name="Zeng Q."/>
            <person name="Koehrsen M."/>
            <person name="Alvarado L."/>
            <person name="Berlin A."/>
            <person name="Chapman S.B."/>
            <person name="Chen Z."/>
            <person name="Freedman E."/>
            <person name="Gellesch M."/>
            <person name="Goldberg J."/>
            <person name="Griggs A."/>
            <person name="Gujja S."/>
            <person name="Heilman E.R."/>
            <person name="Heiman D."/>
            <person name="Hepburn T."/>
            <person name="Howarth C."/>
            <person name="Jen D."/>
            <person name="Larson L."/>
            <person name="Lewis B."/>
            <person name="Mehta T."/>
            <person name="Park D."/>
            <person name="Pearson M."/>
            <person name="Roberts A."/>
            <person name="Saif S."/>
            <person name="Shea T."/>
            <person name="Shenoy N."/>
            <person name="Sisk P."/>
            <person name="Stolte C."/>
            <person name="Sykes S."/>
            <person name="Walk T."/>
            <person name="White J."/>
            <person name="Yandava C."/>
            <person name="Haas B."/>
            <person name="Henn M.R."/>
            <person name="Nusbaum C."/>
            <person name="Birren B."/>
        </authorList>
    </citation>
    <scope>NUCLEOTIDE SEQUENCE [LARGE SCALE GENOMIC DNA]</scope>
    <source>
        <strain evidence="2">NA</strain>
    </source>
</reference>
<dbReference type="InterPro" id="IPR024371">
    <property type="entry name" value="AcetylCoA_trans_1-like"/>
</dbReference>
<sequence>HEIDIPLGLIAAIPLVLSSKHVSYGQQAIFSFAHWPFSVKLLLGTNCGFSLLETYRSSEIVDGSMSVSYWHFYVFYCPTEFLNYG</sequence>
<dbReference type="Proteomes" id="UP000004810">
    <property type="component" value="Unassembled WGS sequence"/>
</dbReference>
<dbReference type="Pfam" id="PF13000">
    <property type="entry name" value="Acatn"/>
    <property type="match status" value="1"/>
</dbReference>
<comment type="caution">
    <text evidence="1">The sequence shown here is derived from an EMBL/GenBank/DDBJ whole genome shotgun (WGS) entry which is preliminary data.</text>
</comment>
<dbReference type="GO" id="GO:0008521">
    <property type="term" value="F:acetyl-CoA transmembrane transporter activity"/>
    <property type="evidence" value="ECO:0007669"/>
    <property type="project" value="InterPro"/>
</dbReference>
<feature type="non-terminal residue" evidence="1">
    <location>
        <position position="1"/>
    </location>
</feature>
<dbReference type="GO" id="GO:0016020">
    <property type="term" value="C:membrane"/>
    <property type="evidence" value="ECO:0007669"/>
    <property type="project" value="InterPro"/>
</dbReference>
<dbReference type="GO" id="GO:0035348">
    <property type="term" value="P:acetyl-CoA transmembrane transport"/>
    <property type="evidence" value="ECO:0007669"/>
    <property type="project" value="InterPro"/>
</dbReference>
<accession>J9DWQ6</accession>
<proteinExistence type="predicted"/>
<organism evidence="1 2">
    <name type="scientific">Wuchereria bancrofti</name>
    <dbReference type="NCBI Taxonomy" id="6293"/>
    <lineage>
        <taxon>Eukaryota</taxon>
        <taxon>Metazoa</taxon>
        <taxon>Ecdysozoa</taxon>
        <taxon>Nematoda</taxon>
        <taxon>Chromadorea</taxon>
        <taxon>Rhabditida</taxon>
        <taxon>Spirurina</taxon>
        <taxon>Spiruromorpha</taxon>
        <taxon>Filarioidea</taxon>
        <taxon>Onchocercidae</taxon>
        <taxon>Wuchereria</taxon>
    </lineage>
</organism>
<evidence type="ECO:0000313" key="1">
    <source>
        <dbReference type="EMBL" id="EJW74211.1"/>
    </source>
</evidence>
<dbReference type="AlphaFoldDB" id="J9DWQ6"/>